<dbReference type="EMBL" id="MLJJ01000003">
    <property type="protein sequence ID" value="ORN02991.1"/>
    <property type="molecule type" value="Genomic_DNA"/>
</dbReference>
<sequence>MFVYRSQTQPEAAGNGVTRRVLAHGGGMMAVEVTFEQGAVGPLHHHPHEQLTWVLSGRFAFTIDGVTQEVGAGDTLYKGPNVVHGCVCLEAGTLLDTFTPQREDFLPPG</sequence>
<name>A0ABX3UXR5_9GAMM</name>
<accession>A0ABX3UXR5</accession>
<protein>
    <submittedName>
        <fullName evidence="2">Cupin</fullName>
    </submittedName>
</protein>
<dbReference type="SUPFAM" id="SSF51182">
    <property type="entry name" value="RmlC-like cupins"/>
    <property type="match status" value="1"/>
</dbReference>
<dbReference type="InterPro" id="IPR013096">
    <property type="entry name" value="Cupin_2"/>
</dbReference>
<dbReference type="CDD" id="cd02238">
    <property type="entry name" value="cupin_KdgF"/>
    <property type="match status" value="1"/>
</dbReference>
<evidence type="ECO:0000313" key="2">
    <source>
        <dbReference type="EMBL" id="ORN02991.1"/>
    </source>
</evidence>
<dbReference type="Proteomes" id="UP000193785">
    <property type="component" value="Unassembled WGS sequence"/>
</dbReference>
<dbReference type="InterPro" id="IPR011051">
    <property type="entry name" value="RmlC_Cupin_sf"/>
</dbReference>
<dbReference type="RefSeq" id="WP_033789990.1">
    <property type="nucleotide sequence ID" value="NZ_CAURGX010000013.1"/>
</dbReference>
<dbReference type="Pfam" id="PF07883">
    <property type="entry name" value="Cupin_2"/>
    <property type="match status" value="1"/>
</dbReference>
<dbReference type="PANTHER" id="PTHR40112">
    <property type="entry name" value="H2HPP ISOMERASE"/>
    <property type="match status" value="1"/>
</dbReference>
<dbReference type="PANTHER" id="PTHR40112:SF1">
    <property type="entry name" value="H2HPP ISOMERASE"/>
    <property type="match status" value="1"/>
</dbReference>
<dbReference type="Gene3D" id="2.60.120.10">
    <property type="entry name" value="Jelly Rolls"/>
    <property type="match status" value="1"/>
</dbReference>
<dbReference type="InterPro" id="IPR052535">
    <property type="entry name" value="Bacilysin_H2HPP_isomerase"/>
</dbReference>
<dbReference type="InterPro" id="IPR025499">
    <property type="entry name" value="KdgF"/>
</dbReference>
<comment type="caution">
    <text evidence="2">The sequence shown here is derived from an EMBL/GenBank/DDBJ whole genome shotgun (WGS) entry which is preliminary data.</text>
</comment>
<evidence type="ECO:0000259" key="1">
    <source>
        <dbReference type="Pfam" id="PF07883"/>
    </source>
</evidence>
<evidence type="ECO:0000313" key="3">
    <source>
        <dbReference type="Proteomes" id="UP000193785"/>
    </source>
</evidence>
<gene>
    <name evidence="2" type="ORF">HA46_02290</name>
</gene>
<proteinExistence type="predicted"/>
<dbReference type="PIRSF" id="PIRSF029883">
    <property type="entry name" value="KdgF"/>
    <property type="match status" value="1"/>
</dbReference>
<keyword evidence="3" id="KW-1185">Reference proteome</keyword>
<dbReference type="InterPro" id="IPR014710">
    <property type="entry name" value="RmlC-like_jellyroll"/>
</dbReference>
<organism evidence="2 3">
    <name type="scientific">Pantoea septica</name>
    <dbReference type="NCBI Taxonomy" id="472695"/>
    <lineage>
        <taxon>Bacteria</taxon>
        <taxon>Pseudomonadati</taxon>
        <taxon>Pseudomonadota</taxon>
        <taxon>Gammaproteobacteria</taxon>
        <taxon>Enterobacterales</taxon>
        <taxon>Erwiniaceae</taxon>
        <taxon>Pantoea</taxon>
    </lineage>
</organism>
<feature type="domain" description="Cupin type-2" evidence="1">
    <location>
        <begin position="32"/>
        <end position="89"/>
    </location>
</feature>
<reference evidence="2 3" key="1">
    <citation type="journal article" date="2017" name="Antonie Van Leeuwenhoek">
        <title>Phylogenomic resolution of the bacterial genus Pantoea and its relationship with Erwinia and Tatumella.</title>
        <authorList>
            <person name="Palmer M."/>
            <person name="Steenkamp E.T."/>
            <person name="Coetzee M.P."/>
            <person name="Chan W.Y."/>
            <person name="van Zyl E."/>
            <person name="De Maayer P."/>
            <person name="Coutinho T.A."/>
            <person name="Blom J."/>
            <person name="Smits T.H."/>
            <person name="Duffy B."/>
            <person name="Venter S.N."/>
        </authorList>
    </citation>
    <scope>NUCLEOTIDE SEQUENCE [LARGE SCALE GENOMIC DNA]</scope>
    <source>
        <strain evidence="2 3">LMG 5345</strain>
    </source>
</reference>